<protein>
    <submittedName>
        <fullName evidence="2">TPR repeat protein</fullName>
    </submittedName>
</protein>
<accession>A0A7Z0EKK8</accession>
<name>A0A7Z0EKK8_9ACTN</name>
<feature type="region of interest" description="Disordered" evidence="1">
    <location>
        <begin position="444"/>
        <end position="481"/>
    </location>
</feature>
<feature type="compositionally biased region" description="Gly residues" evidence="1">
    <location>
        <begin position="446"/>
        <end position="461"/>
    </location>
</feature>
<dbReference type="AlphaFoldDB" id="A0A7Z0EKK8"/>
<organism evidence="2 3">
    <name type="scientific">Nocardiopsis aegyptia</name>
    <dbReference type="NCBI Taxonomy" id="220378"/>
    <lineage>
        <taxon>Bacteria</taxon>
        <taxon>Bacillati</taxon>
        <taxon>Actinomycetota</taxon>
        <taxon>Actinomycetes</taxon>
        <taxon>Streptosporangiales</taxon>
        <taxon>Nocardiopsidaceae</taxon>
        <taxon>Nocardiopsis</taxon>
    </lineage>
</organism>
<dbReference type="PANTHER" id="PTHR44917">
    <property type="entry name" value="PROTEIN HIGH CHLOROPHYLL FLUORESCENT 107"/>
    <property type="match status" value="1"/>
</dbReference>
<dbReference type="InterPro" id="IPR044624">
    <property type="entry name" value="Mbb1-like"/>
</dbReference>
<comment type="caution">
    <text evidence="2">The sequence shown here is derived from an EMBL/GenBank/DDBJ whole genome shotgun (WGS) entry which is preliminary data.</text>
</comment>
<evidence type="ECO:0000256" key="1">
    <source>
        <dbReference type="SAM" id="MobiDB-lite"/>
    </source>
</evidence>
<dbReference type="InterPro" id="IPR006597">
    <property type="entry name" value="Sel1-like"/>
</dbReference>
<dbReference type="InterPro" id="IPR019734">
    <property type="entry name" value="TPR_rpt"/>
</dbReference>
<dbReference type="GO" id="GO:0042802">
    <property type="term" value="F:identical protein binding"/>
    <property type="evidence" value="ECO:0007669"/>
    <property type="project" value="InterPro"/>
</dbReference>
<evidence type="ECO:0000313" key="3">
    <source>
        <dbReference type="Proteomes" id="UP000572051"/>
    </source>
</evidence>
<evidence type="ECO:0000313" key="2">
    <source>
        <dbReference type="EMBL" id="NYJ33716.1"/>
    </source>
</evidence>
<sequence>MRREADEAIAEALRDDGRRVVVVSCPRLAGSTRALAHAAHEVLGGHLVVAFLDDPDVELAAMIDAAGALTGSAATPAPGTVLWLDRLSARRYAELARTDPARLPEGLRILAVADSALVRGLRVPADVEGAMRAHGAPIELGPITESERRRLRAGTDYADPELQARLDADDGTLLVGRLLVDLGPFRSELLPGTSANRTALLRAVTDWRRVDPPTRLTWDDLERLYRAYRQELTGTPQSASVSAIGCEAALKWAARATHERPALVEERSDESGTYYSPHPLLAVVADESGQDCAWPVADPMWEHGDTRFEGEARRDIGYAAIEARALTAAQRLLGHTDTPMDPVVLLYLGQVLMDAGDLDAARHWFTRVADQGGGTADTVPLAYFVLGGLEDARDDAVAARRWWALAIDSGHPEWAPEAMVSLGELDWRQGDTESARRWWTRAAGVGADGDGDQGSGPGVSGPGPVSGASFEGPSGGAAPTAGASDAAAAAMYNLAVLEHRAGDRDAARAWYTHASASGVVDVAAKAMVDLGTLDRDRGDVDGARAWWEMAVRSGDPTAAPRARARLEALDRVDAVAEPPVESKGVDSAPVEPVEPAQSVEPPVQPGASAEPGTPTVPEGAGATDAPDLPTDPRGLLDQGESAAARGAADTARDLLTRAAESGDPDVAPRAMNGLGALEQEQGEVHEARAWYIRAVKTKDADLAPRSLLELGRLDHRRGWFENARTWFGHVVRTGHADAAPHALYLLARLEQDQDETEEARTWFARAAESGHPEWAPRAMVDLADLEHRRGDTEAARSWWRRAAGSGHADAAARADRALHDLGRPFDH</sequence>
<dbReference type="Proteomes" id="UP000572051">
    <property type="component" value="Unassembled WGS sequence"/>
</dbReference>
<dbReference type="SMART" id="SM00671">
    <property type="entry name" value="SEL1"/>
    <property type="match status" value="8"/>
</dbReference>
<reference evidence="2 3" key="1">
    <citation type="submission" date="2020-07" db="EMBL/GenBank/DDBJ databases">
        <title>Sequencing the genomes of 1000 actinobacteria strains.</title>
        <authorList>
            <person name="Klenk H.-P."/>
        </authorList>
    </citation>
    <scope>NUCLEOTIDE SEQUENCE [LARGE SCALE GENOMIC DNA]</scope>
    <source>
        <strain evidence="2 3">DSM 44442</strain>
    </source>
</reference>
<dbReference type="Pfam" id="PF08238">
    <property type="entry name" value="Sel1"/>
    <property type="match status" value="1"/>
</dbReference>
<feature type="region of interest" description="Disordered" evidence="1">
    <location>
        <begin position="575"/>
        <end position="649"/>
    </location>
</feature>
<dbReference type="SMART" id="SM00028">
    <property type="entry name" value="TPR"/>
    <property type="match status" value="4"/>
</dbReference>
<gene>
    <name evidence="2" type="ORF">HNR10_001597</name>
</gene>
<dbReference type="SUPFAM" id="SSF81901">
    <property type="entry name" value="HCP-like"/>
    <property type="match status" value="2"/>
</dbReference>
<dbReference type="Pfam" id="PF13374">
    <property type="entry name" value="TPR_10"/>
    <property type="match status" value="1"/>
</dbReference>
<dbReference type="InterPro" id="IPR011990">
    <property type="entry name" value="TPR-like_helical_dom_sf"/>
</dbReference>
<dbReference type="RefSeq" id="WP_179822047.1">
    <property type="nucleotide sequence ID" value="NZ_JACCFS010000001.1"/>
</dbReference>
<dbReference type="InterPro" id="IPR011717">
    <property type="entry name" value="TPR-4"/>
</dbReference>
<keyword evidence="3" id="KW-1185">Reference proteome</keyword>
<dbReference type="PANTHER" id="PTHR44917:SF1">
    <property type="entry name" value="PROTEIN HIGH CHLOROPHYLL FLUORESCENT 107"/>
    <property type="match status" value="1"/>
</dbReference>
<dbReference type="Gene3D" id="1.25.40.10">
    <property type="entry name" value="Tetratricopeptide repeat domain"/>
    <property type="match status" value="3"/>
</dbReference>
<proteinExistence type="predicted"/>
<dbReference type="GO" id="GO:0006397">
    <property type="term" value="P:mRNA processing"/>
    <property type="evidence" value="ECO:0007669"/>
    <property type="project" value="InterPro"/>
</dbReference>
<dbReference type="GO" id="GO:0003729">
    <property type="term" value="F:mRNA binding"/>
    <property type="evidence" value="ECO:0007669"/>
    <property type="project" value="InterPro"/>
</dbReference>
<dbReference type="EMBL" id="JACCFS010000001">
    <property type="protein sequence ID" value="NYJ33716.1"/>
    <property type="molecule type" value="Genomic_DNA"/>
</dbReference>
<dbReference type="Pfam" id="PF07721">
    <property type="entry name" value="TPR_4"/>
    <property type="match status" value="6"/>
</dbReference>